<organism evidence="2 3">
    <name type="scientific">Pyrenophora teres f. teres</name>
    <dbReference type="NCBI Taxonomy" id="97479"/>
    <lineage>
        <taxon>Eukaryota</taxon>
        <taxon>Fungi</taxon>
        <taxon>Dikarya</taxon>
        <taxon>Ascomycota</taxon>
        <taxon>Pezizomycotina</taxon>
        <taxon>Dothideomycetes</taxon>
        <taxon>Pleosporomycetidae</taxon>
        <taxon>Pleosporales</taxon>
        <taxon>Pleosporineae</taxon>
        <taxon>Pleosporaceae</taxon>
        <taxon>Pyrenophora</taxon>
    </lineage>
</organism>
<feature type="compositionally biased region" description="Low complexity" evidence="1">
    <location>
        <begin position="1"/>
        <end position="18"/>
    </location>
</feature>
<evidence type="ECO:0000313" key="2">
    <source>
        <dbReference type="EMBL" id="CAE7026818.1"/>
    </source>
</evidence>
<evidence type="ECO:0000313" key="3">
    <source>
        <dbReference type="Proteomes" id="UP000472372"/>
    </source>
</evidence>
<reference evidence="2" key="1">
    <citation type="submission" date="2021-02" db="EMBL/GenBank/DDBJ databases">
        <authorList>
            <person name="Syme A R."/>
            <person name="Syme A R."/>
            <person name="Moolhuijzen P."/>
        </authorList>
    </citation>
    <scope>NUCLEOTIDE SEQUENCE</scope>
    <source>
        <strain evidence="2">W1-1</strain>
    </source>
</reference>
<feature type="region of interest" description="Disordered" evidence="1">
    <location>
        <begin position="1"/>
        <end position="20"/>
    </location>
</feature>
<proteinExistence type="predicted"/>
<gene>
    <name evidence="2" type="ORF">PTTW11_04140</name>
</gene>
<feature type="compositionally biased region" description="Gly residues" evidence="1">
    <location>
        <begin position="108"/>
        <end position="122"/>
    </location>
</feature>
<accession>A0A6S6VYD4</accession>
<sequence length="169" mass="18179">MASSNSNPTNGTPSSENTKFYHNSVELADLGRARFDQDVAAIGDRDVALMTHGPVLAPAGRAPRGMESAVHAWNTFQYTTDEVNAREELKGDLHGGQLHRENRAARDGQGGMGGGRGRGGRGGVREEVQDEGLCAGRKPDVEAPPMAKGMAEEMDKSMFWDCPIIPEEE</sequence>
<feature type="region of interest" description="Disordered" evidence="1">
    <location>
        <begin position="103"/>
        <end position="126"/>
    </location>
</feature>
<name>A0A6S6VYD4_9PLEO</name>
<evidence type="ECO:0000256" key="1">
    <source>
        <dbReference type="SAM" id="MobiDB-lite"/>
    </source>
</evidence>
<protein>
    <submittedName>
        <fullName evidence="2">Uncharacterized protein</fullName>
    </submittedName>
</protein>
<dbReference type="Proteomes" id="UP000472372">
    <property type="component" value="Chromosome 3"/>
</dbReference>
<dbReference type="AlphaFoldDB" id="A0A6S6VYD4"/>
<dbReference type="EMBL" id="HG992979">
    <property type="protein sequence ID" value="CAE7026818.1"/>
    <property type="molecule type" value="Genomic_DNA"/>
</dbReference>